<keyword evidence="15" id="KW-1185">Reference proteome</keyword>
<accession>A0AAE1GRL3</accession>
<dbReference type="SMART" id="SM00382">
    <property type="entry name" value="AAA"/>
    <property type="match status" value="1"/>
</dbReference>
<keyword evidence="7" id="KW-0067">ATP-binding</keyword>
<name>A0AAE1GRL3_9NEOP</name>
<dbReference type="PANTHER" id="PTHR48041:SF129">
    <property type="entry name" value="PROTEIN WHITE"/>
    <property type="match status" value="1"/>
</dbReference>
<dbReference type="InterPro" id="IPR017871">
    <property type="entry name" value="ABC_transporter-like_CS"/>
</dbReference>
<organism evidence="14 15">
    <name type="scientific">Frankliniella fusca</name>
    <dbReference type="NCBI Taxonomy" id="407009"/>
    <lineage>
        <taxon>Eukaryota</taxon>
        <taxon>Metazoa</taxon>
        <taxon>Ecdysozoa</taxon>
        <taxon>Arthropoda</taxon>
        <taxon>Hexapoda</taxon>
        <taxon>Insecta</taxon>
        <taxon>Pterygota</taxon>
        <taxon>Neoptera</taxon>
        <taxon>Paraneoptera</taxon>
        <taxon>Thysanoptera</taxon>
        <taxon>Terebrantia</taxon>
        <taxon>Thripoidea</taxon>
        <taxon>Thripidae</taxon>
        <taxon>Frankliniella</taxon>
    </lineage>
</organism>
<dbReference type="PANTHER" id="PTHR48041">
    <property type="entry name" value="ABC TRANSPORTER G FAMILY MEMBER 28"/>
    <property type="match status" value="1"/>
</dbReference>
<keyword evidence="5 12" id="KW-0812">Transmembrane</keyword>
<feature type="transmembrane region" description="Helical" evidence="12">
    <location>
        <begin position="584"/>
        <end position="607"/>
    </location>
</feature>
<comment type="subcellular location">
    <subcellularLocation>
        <location evidence="1">Membrane</location>
        <topology evidence="1">Multi-pass membrane protein</topology>
    </subcellularLocation>
</comment>
<evidence type="ECO:0000259" key="13">
    <source>
        <dbReference type="PROSITE" id="PS50893"/>
    </source>
</evidence>
<dbReference type="Pfam" id="PF19055">
    <property type="entry name" value="ABC2_membrane_7"/>
    <property type="match status" value="1"/>
</dbReference>
<dbReference type="Proteomes" id="UP001219518">
    <property type="component" value="Unassembled WGS sequence"/>
</dbReference>
<dbReference type="Gene3D" id="3.40.50.300">
    <property type="entry name" value="P-loop containing nucleotide triphosphate hydrolases"/>
    <property type="match status" value="1"/>
</dbReference>
<dbReference type="PROSITE" id="PS00211">
    <property type="entry name" value="ABC_TRANSPORTER_1"/>
    <property type="match status" value="1"/>
</dbReference>
<evidence type="ECO:0000256" key="3">
    <source>
        <dbReference type="ARBA" id="ARBA00022448"/>
    </source>
</evidence>
<comment type="similarity">
    <text evidence="2">Belongs to the ABC transporter superfamily. ABCG family. Eye pigment precursor importer (TC 3.A.1.204) subfamily.</text>
</comment>
<feature type="region of interest" description="Disordered" evidence="11">
    <location>
        <begin position="47"/>
        <end position="125"/>
    </location>
</feature>
<feature type="transmembrane region" description="Helical" evidence="12">
    <location>
        <begin position="619"/>
        <end position="640"/>
    </location>
</feature>
<reference evidence="14" key="1">
    <citation type="submission" date="2021-07" db="EMBL/GenBank/DDBJ databases">
        <authorList>
            <person name="Catto M.A."/>
            <person name="Jacobson A."/>
            <person name="Kennedy G."/>
            <person name="Labadie P."/>
            <person name="Hunt B.G."/>
            <person name="Srinivasan R."/>
        </authorList>
    </citation>
    <scope>NUCLEOTIDE SEQUENCE</scope>
    <source>
        <strain evidence="14">PL_HMW_Pooled</strain>
        <tissue evidence="14">Head</tissue>
    </source>
</reference>
<evidence type="ECO:0000256" key="5">
    <source>
        <dbReference type="ARBA" id="ARBA00022692"/>
    </source>
</evidence>
<feature type="transmembrane region" description="Helical" evidence="12">
    <location>
        <begin position="512"/>
        <end position="529"/>
    </location>
</feature>
<keyword evidence="9 12" id="KW-0472">Membrane</keyword>
<feature type="domain" description="ABC transporter" evidence="13">
    <location>
        <begin position="162"/>
        <end position="410"/>
    </location>
</feature>
<dbReference type="Pfam" id="PF00005">
    <property type="entry name" value="ABC_tran"/>
    <property type="match status" value="1"/>
</dbReference>
<keyword evidence="8 12" id="KW-1133">Transmembrane helix</keyword>
<evidence type="ECO:0000256" key="8">
    <source>
        <dbReference type="ARBA" id="ARBA00022989"/>
    </source>
</evidence>
<sequence length="752" mass="82369">YPTDPEPSRAEHGGVWLFSRARRVCEPVSVLCVRCVSEASMVSEEQAPLLEGGGGGARRKGSGNSLHEDSEHIYANDGVPPAYLDDGHKPGNGYGSFNGSPVNGRGNVDEGGGGGGPGGPPRDTILSPMGCERLVYSWSDVNVFSGDERRGGAGALQAARSLWSRCTGRRGAAGGSAPHRKHILKSVFGVAYPGELLAIMGASGAGKTTLLNTLTFRSGNGVAVTGRRCVNGVRVGRNALAALSAYVQQDDLFIGTLTVREHLVFQALVRMDRHIPYARRMRRVDEVISELALSKCERTMIGIPGRVKGISGGEMKRLSFASEVLTDPPLMFCDEPTSGLDSFMAQNVVSVLAGMARKGKTVVCTIHQPSSEVFSLFDKVLLMAEGRVAFLGAPDHACRFFSQLGAGCPSNYNPADFFVQLLAVVPTREESCRQTIEMVCDAFQRSEYGLKVQHDADAGSELTSKPPHSWEEELFLVDTSPYKASWWAQFRAVLWRSSLSVFKEPQLIKVRMLQTVMVALMIVLIYYGQTLDQDGVMNINGVIFICLTNMTFQNVFAVINVFCAELPIFMREHLNGMYRADVYFLCKTLAETPVFLVLPLLFISLPYYLIGLNPEPARFFLACLIIVLVANVATSFGYLISCISSSVSMALSIGPPVVIPFMLFGGFFLNNDSVPSYFKWLSYLSWFKYGDEALLINQWQGVEEIACTRSNATCPRTGHVEDFWMDIVNLGALIIAFRFFAFLSLLSRTYRS</sequence>
<dbReference type="GO" id="GO:0030659">
    <property type="term" value="C:cytoplasmic vesicle membrane"/>
    <property type="evidence" value="ECO:0007669"/>
    <property type="project" value="TreeGrafter"/>
</dbReference>
<evidence type="ECO:0000256" key="1">
    <source>
        <dbReference type="ARBA" id="ARBA00004141"/>
    </source>
</evidence>
<keyword evidence="4" id="KW-0608">Pigment</keyword>
<dbReference type="GO" id="GO:0005524">
    <property type="term" value="F:ATP binding"/>
    <property type="evidence" value="ECO:0007669"/>
    <property type="project" value="UniProtKB-KW"/>
</dbReference>
<evidence type="ECO:0000256" key="2">
    <source>
        <dbReference type="ARBA" id="ARBA00005814"/>
    </source>
</evidence>
<dbReference type="PROSITE" id="PS50893">
    <property type="entry name" value="ABC_TRANSPORTER_2"/>
    <property type="match status" value="1"/>
</dbReference>
<gene>
    <name evidence="14" type="ORF">KUF71_018581</name>
</gene>
<feature type="transmembrane region" description="Helical" evidence="12">
    <location>
        <begin position="541"/>
        <end position="563"/>
    </location>
</feature>
<proteinExistence type="inferred from homology"/>
<evidence type="ECO:0000256" key="9">
    <source>
        <dbReference type="ARBA" id="ARBA00023136"/>
    </source>
</evidence>
<reference evidence="14" key="2">
    <citation type="journal article" date="2023" name="BMC Genomics">
        <title>Pest status, molecular evolution, and epigenetic factors derived from the genome assembly of Frankliniella fusca, a thysanopteran phytovirus vector.</title>
        <authorList>
            <person name="Catto M.A."/>
            <person name="Labadie P.E."/>
            <person name="Jacobson A.L."/>
            <person name="Kennedy G.G."/>
            <person name="Srinivasan R."/>
            <person name="Hunt B.G."/>
        </authorList>
    </citation>
    <scope>NUCLEOTIDE SEQUENCE</scope>
    <source>
        <strain evidence="14">PL_HMW_Pooled</strain>
    </source>
</reference>
<evidence type="ECO:0000313" key="15">
    <source>
        <dbReference type="Proteomes" id="UP001219518"/>
    </source>
</evidence>
<dbReference type="InterPro" id="IPR050352">
    <property type="entry name" value="ABCG_transporters"/>
</dbReference>
<dbReference type="CDD" id="cd03213">
    <property type="entry name" value="ABCG_EPDR"/>
    <property type="match status" value="1"/>
</dbReference>
<dbReference type="InterPro" id="IPR005284">
    <property type="entry name" value="Pigment_permease/Abcg"/>
</dbReference>
<dbReference type="GO" id="GO:0031409">
    <property type="term" value="F:pigment binding"/>
    <property type="evidence" value="ECO:0007669"/>
    <property type="project" value="UniProtKB-KW"/>
</dbReference>
<dbReference type="InterPro" id="IPR027417">
    <property type="entry name" value="P-loop_NTPase"/>
</dbReference>
<dbReference type="AlphaFoldDB" id="A0AAE1GRL3"/>
<comment type="caution">
    <text evidence="14">The sequence shown here is derived from an EMBL/GenBank/DDBJ whole genome shotgun (WGS) entry which is preliminary data.</text>
</comment>
<evidence type="ECO:0000313" key="14">
    <source>
        <dbReference type="EMBL" id="KAK3907944.1"/>
    </source>
</evidence>
<protein>
    <recommendedName>
        <fullName evidence="10">Protein white</fullName>
    </recommendedName>
</protein>
<dbReference type="InterPro" id="IPR013525">
    <property type="entry name" value="ABC2_TM"/>
</dbReference>
<dbReference type="GO" id="GO:0140359">
    <property type="term" value="F:ABC-type transporter activity"/>
    <property type="evidence" value="ECO:0007669"/>
    <property type="project" value="InterPro"/>
</dbReference>
<evidence type="ECO:0000256" key="7">
    <source>
        <dbReference type="ARBA" id="ARBA00022840"/>
    </source>
</evidence>
<evidence type="ECO:0000256" key="6">
    <source>
        <dbReference type="ARBA" id="ARBA00022741"/>
    </source>
</evidence>
<evidence type="ECO:0000256" key="4">
    <source>
        <dbReference type="ARBA" id="ARBA00022474"/>
    </source>
</evidence>
<keyword evidence="3" id="KW-0813">Transport</keyword>
<dbReference type="EMBL" id="JAHWGI010000026">
    <property type="protein sequence ID" value="KAK3907944.1"/>
    <property type="molecule type" value="Genomic_DNA"/>
</dbReference>
<dbReference type="InterPro" id="IPR003593">
    <property type="entry name" value="AAA+_ATPase"/>
</dbReference>
<dbReference type="Pfam" id="PF01061">
    <property type="entry name" value="ABC2_membrane"/>
    <property type="match status" value="1"/>
</dbReference>
<dbReference type="GO" id="GO:0016887">
    <property type="term" value="F:ATP hydrolysis activity"/>
    <property type="evidence" value="ECO:0007669"/>
    <property type="project" value="InterPro"/>
</dbReference>
<feature type="transmembrane region" description="Helical" evidence="12">
    <location>
        <begin position="727"/>
        <end position="746"/>
    </location>
</feature>
<dbReference type="InterPro" id="IPR043926">
    <property type="entry name" value="ABCG_dom"/>
</dbReference>
<dbReference type="NCBIfam" id="TIGR00955">
    <property type="entry name" value="3a01204"/>
    <property type="match status" value="1"/>
</dbReference>
<dbReference type="InterPro" id="IPR003439">
    <property type="entry name" value="ABC_transporter-like_ATP-bd"/>
</dbReference>
<keyword evidence="6" id="KW-0547">Nucleotide-binding</keyword>
<evidence type="ECO:0000256" key="10">
    <source>
        <dbReference type="ARBA" id="ARBA00039188"/>
    </source>
</evidence>
<evidence type="ECO:0000256" key="11">
    <source>
        <dbReference type="SAM" id="MobiDB-lite"/>
    </source>
</evidence>
<dbReference type="SUPFAM" id="SSF52540">
    <property type="entry name" value="P-loop containing nucleoside triphosphate hydrolases"/>
    <property type="match status" value="1"/>
</dbReference>
<feature type="non-terminal residue" evidence="14">
    <location>
        <position position="752"/>
    </location>
</feature>
<dbReference type="FunFam" id="3.40.50.300:FF:001225">
    <property type="entry name" value="ATP-binding cassette sub-family G member"/>
    <property type="match status" value="1"/>
</dbReference>
<dbReference type="GO" id="GO:0005886">
    <property type="term" value="C:plasma membrane"/>
    <property type="evidence" value="ECO:0007669"/>
    <property type="project" value="TreeGrafter"/>
</dbReference>
<feature type="transmembrane region" description="Helical" evidence="12">
    <location>
        <begin position="647"/>
        <end position="669"/>
    </location>
</feature>
<evidence type="ECO:0000256" key="12">
    <source>
        <dbReference type="SAM" id="Phobius"/>
    </source>
</evidence>